<evidence type="ECO:0000313" key="1">
    <source>
        <dbReference type="EMBL" id="GIH19125.1"/>
    </source>
</evidence>
<comment type="caution">
    <text evidence="1">The sequence shown here is derived from an EMBL/GenBank/DDBJ whole genome shotgun (WGS) entry which is preliminary data.</text>
</comment>
<evidence type="ECO:0008006" key="3">
    <source>
        <dbReference type="Google" id="ProtNLM"/>
    </source>
</evidence>
<evidence type="ECO:0000313" key="2">
    <source>
        <dbReference type="Proteomes" id="UP000642748"/>
    </source>
</evidence>
<organism evidence="1 2">
    <name type="scientific">Rugosimonospora africana</name>
    <dbReference type="NCBI Taxonomy" id="556532"/>
    <lineage>
        <taxon>Bacteria</taxon>
        <taxon>Bacillati</taxon>
        <taxon>Actinomycetota</taxon>
        <taxon>Actinomycetes</taxon>
        <taxon>Micromonosporales</taxon>
        <taxon>Micromonosporaceae</taxon>
        <taxon>Rugosimonospora</taxon>
    </lineage>
</organism>
<dbReference type="EMBL" id="BONZ01000076">
    <property type="protein sequence ID" value="GIH19125.1"/>
    <property type="molecule type" value="Genomic_DNA"/>
</dbReference>
<sequence>MIEVRLASEPVPGGGPNEDYAFAVPGLVGVLDGVTVPEGMDTGCAHGPSWYVRMLAGRLVSGYAADPLVRLDRLLATAICQVSHAHGGECDLTHPGTPASTVCLARYGVDRLEYLVLADSPLVYEAGGRVEVISDHRPQRVAGVLHERMPVGAPTGSPEHAAGVRAIITAQRGYINSPDGYWVASIDPSAAEQALTGALPLTGPDAVRRMCLLSDGASRAVERFELYDWPGLLDAVTADGPARLIARVRETERADRRQTRGKRHDDASAALITFGD</sequence>
<proteinExistence type="predicted"/>
<gene>
    <name evidence="1" type="ORF">Raf01_72970</name>
</gene>
<reference evidence="1" key="1">
    <citation type="submission" date="2021-01" db="EMBL/GenBank/DDBJ databases">
        <title>Whole genome shotgun sequence of Rugosimonospora africana NBRC 104875.</title>
        <authorList>
            <person name="Komaki H."/>
            <person name="Tamura T."/>
        </authorList>
    </citation>
    <scope>NUCLEOTIDE SEQUENCE</scope>
    <source>
        <strain evidence="1">NBRC 104875</strain>
    </source>
</reference>
<protein>
    <recommendedName>
        <fullName evidence="3">Protein phosphatase 2C</fullName>
    </recommendedName>
</protein>
<keyword evidence="2" id="KW-1185">Reference proteome</keyword>
<dbReference type="AlphaFoldDB" id="A0A8J3QX99"/>
<accession>A0A8J3QX99</accession>
<name>A0A8J3QX99_9ACTN</name>
<dbReference type="RefSeq" id="WP_203922588.1">
    <property type="nucleotide sequence ID" value="NZ_BONZ01000076.1"/>
</dbReference>
<dbReference type="Proteomes" id="UP000642748">
    <property type="component" value="Unassembled WGS sequence"/>
</dbReference>